<dbReference type="PROSITE" id="PS50192">
    <property type="entry name" value="T_SNARE"/>
    <property type="match status" value="1"/>
</dbReference>
<sequence length="729" mass="84026">MNSNITSTDPSDDWGDISDAELLDAQSEHLAPPDRSRPTLGGNVGDDGQSLETTEKRIDYHIKKWPYLAPLFERVKNRSAALSVPNQSPMERFLKRHLSVTQLCEQSWCEIKMAYGFIKPKVRMLEMQKTEVTTGASIHLARELEVKPNVAVAAVTREDREALKLINMLQMVPALEAGQLVREFPVFGVLEGMFFMGVVDELYRSDSGELVLSELKTRSHNSLPRPAQTKGHSLQGKETEEEDDVAVNMEKDRFMDEFFVQVEEIRGFIEELSEKVEEVKRQHSAILAAPNPDEKTKAELEQLMTDIKKFANKVRSKLKGIDQSMEHEEALNGSSADLRIRKTQHSTLSRKFVEVMSAYNATQSDYRERCKGRIQRQLEISGRNTTNEELESMLESDNPAIFTSGIIMDSNITQQAMNEIETRHTEIIKLENSIRELHDMFMDMAMLVESQGEMIDRIEYNVEHSVDYVERAVSDTKKAVKYQSKARRFPEVISLNVGGTYFTTRLSTLRRYEDTMLAAMFSGRHHIPRDAEGRFFIDRDGAYFGDILNFLREGELPQRDRVRAVHREAQYYAIGPLLDSLEDTQPLTGEKVRQAFLDLLPYYKDNLERIVEIAKLRAMQRKARFAKLKICVYKEEMPITPYERPLFNSLRFERTESEAKLFEHHCEVDVSFGPWEAVADVYDLLHCIVSDLAERGITADQQCIGVCDKHLINHYYCKRPIYEFKITWW</sequence>
<dbReference type="AlphaFoldDB" id="A0A1S3RK62"/>
<keyword evidence="16 24" id="KW-0175">Coiled coil</keyword>
<dbReference type="SUPFAM" id="SSF54695">
    <property type="entry name" value="POZ domain"/>
    <property type="match status" value="1"/>
</dbReference>
<comment type="function">
    <text evidence="22">Plays an essential role in hormone and neurotransmitter calcium-dependent exocytosis and endocytosis. Part of the SNARE (Soluble NSF Attachment Receptor) complex composed of SNAP25, STX1A and VAMP2 which mediates the fusion of synaptic vesicles with the presynaptic plasma membrane. STX1A and SNAP25 are localized on the plasma membrane while VAMP2 resides in synaptic vesicles. The pairing of the three SNAREs from the N-terminal SNARE motifs to the C-terminal anchors leads to the formation of the SNARE complex, which brings membranes into close proximity and results in final fusion. Participates in the calcium-dependent regulation of acrosomal exocytosis in sperm. Also plays an important role in the exocytosis of hormones such as insulin or glucagon-like peptide 1 (GLP-1).</text>
</comment>
<evidence type="ECO:0000256" key="17">
    <source>
        <dbReference type="ARBA" id="ARBA00023136"/>
    </source>
</evidence>
<dbReference type="SMART" id="SM00503">
    <property type="entry name" value="SynN"/>
    <property type="match status" value="1"/>
</dbReference>
<dbReference type="Proteomes" id="UP001652741">
    <property type="component" value="Chromosome ssa04"/>
</dbReference>
<evidence type="ECO:0000256" key="2">
    <source>
        <dbReference type="ARBA" id="ARBA00004236"/>
    </source>
</evidence>
<dbReference type="CDD" id="cd15880">
    <property type="entry name" value="SNARE_syntaxin1"/>
    <property type="match status" value="1"/>
</dbReference>
<evidence type="ECO:0000256" key="4">
    <source>
        <dbReference type="ARBA" id="ARBA00009063"/>
    </source>
</evidence>
<dbReference type="InterPro" id="IPR057890">
    <property type="entry name" value="KCTD7/14_C"/>
</dbReference>
<dbReference type="RefSeq" id="XP_014052665.2">
    <property type="nucleotide sequence ID" value="XM_014197190.2"/>
</dbReference>
<dbReference type="Pfam" id="PF05739">
    <property type="entry name" value="SNARE"/>
    <property type="match status" value="1"/>
</dbReference>
<feature type="region of interest" description="Disordered" evidence="25">
    <location>
        <begin position="1"/>
        <end position="52"/>
    </location>
</feature>
<dbReference type="InterPro" id="IPR006012">
    <property type="entry name" value="Syntaxin/epimorphin_CS"/>
</dbReference>
<evidence type="ECO:0000256" key="21">
    <source>
        <dbReference type="ARBA" id="ARBA00040530"/>
    </source>
</evidence>
<evidence type="ECO:0000256" key="9">
    <source>
        <dbReference type="ARBA" id="ARBA00022553"/>
    </source>
</evidence>
<dbReference type="GO" id="GO:0051260">
    <property type="term" value="P:protein homooligomerization"/>
    <property type="evidence" value="ECO:0007669"/>
    <property type="project" value="InterPro"/>
</dbReference>
<comment type="subcellular location">
    <subcellularLocation>
        <location evidence="2">Cell membrane</location>
    </subcellularLocation>
    <subcellularLocation>
        <location evidence="3">Cytoplasm</location>
        <location evidence="3">Cytosol</location>
    </subcellularLocation>
    <subcellularLocation>
        <location evidence="1">Cytoplasmic vesicle</location>
        <location evidence="1">Secretory vesicle</location>
        <location evidence="1">Synaptic vesicle membrane</location>
        <topology evidence="1">Single-pass type IV membrane protein</topology>
    </subcellularLocation>
    <subcellularLocation>
        <location evidence="19">Synapse</location>
        <location evidence="19">Synaptosome</location>
    </subcellularLocation>
</comment>
<dbReference type="GO" id="GO:0006906">
    <property type="term" value="P:vesicle fusion"/>
    <property type="evidence" value="ECO:0007669"/>
    <property type="project" value="TreeGrafter"/>
</dbReference>
<evidence type="ECO:0000256" key="5">
    <source>
        <dbReference type="ARBA" id="ARBA00022448"/>
    </source>
</evidence>
<dbReference type="SMART" id="SM00225">
    <property type="entry name" value="BTB"/>
    <property type="match status" value="1"/>
</dbReference>
<keyword evidence="13" id="KW-0832">Ubl conjugation</keyword>
<keyword evidence="9" id="KW-0597">Phosphoprotein</keyword>
<dbReference type="GO" id="GO:0031201">
    <property type="term" value="C:SNARE complex"/>
    <property type="evidence" value="ECO:0007669"/>
    <property type="project" value="TreeGrafter"/>
</dbReference>
<reference evidence="28" key="1">
    <citation type="submission" date="2025-08" db="UniProtKB">
        <authorList>
            <consortium name="RefSeq"/>
        </authorList>
    </citation>
    <scope>IDENTIFICATION</scope>
</reference>
<dbReference type="GO" id="GO:0005886">
    <property type="term" value="C:plasma membrane"/>
    <property type="evidence" value="ECO:0007669"/>
    <property type="project" value="UniProtKB-SubCell"/>
</dbReference>
<dbReference type="SMART" id="SM00397">
    <property type="entry name" value="t_SNARE"/>
    <property type="match status" value="1"/>
</dbReference>
<evidence type="ECO:0000256" key="18">
    <source>
        <dbReference type="ARBA" id="ARBA00023329"/>
    </source>
</evidence>
<dbReference type="SUPFAM" id="SSF47661">
    <property type="entry name" value="t-snare proteins"/>
    <property type="match status" value="1"/>
</dbReference>
<dbReference type="InterPro" id="IPR000727">
    <property type="entry name" value="T_SNARE_dom"/>
</dbReference>
<dbReference type="InterPro" id="IPR057891">
    <property type="entry name" value="BTB_KCTD7"/>
</dbReference>
<dbReference type="GO" id="GO:0006836">
    <property type="term" value="P:neurotransmitter transport"/>
    <property type="evidence" value="ECO:0007669"/>
    <property type="project" value="UniProtKB-KW"/>
</dbReference>
<evidence type="ECO:0000259" key="26">
    <source>
        <dbReference type="PROSITE" id="PS50192"/>
    </source>
</evidence>
<keyword evidence="15" id="KW-0770">Synapse</keyword>
<dbReference type="PANTHER" id="PTHR19957:SF84">
    <property type="entry name" value="SYNTAXIN-1A"/>
    <property type="match status" value="1"/>
</dbReference>
<evidence type="ECO:0000256" key="8">
    <source>
        <dbReference type="ARBA" id="ARBA00022499"/>
    </source>
</evidence>
<keyword evidence="10" id="KW-0771">Synaptosome</keyword>
<evidence type="ECO:0000256" key="3">
    <source>
        <dbReference type="ARBA" id="ARBA00004514"/>
    </source>
</evidence>
<organism evidence="27 28">
    <name type="scientific">Salmo salar</name>
    <name type="common">Atlantic salmon</name>
    <dbReference type="NCBI Taxonomy" id="8030"/>
    <lineage>
        <taxon>Eukaryota</taxon>
        <taxon>Metazoa</taxon>
        <taxon>Chordata</taxon>
        <taxon>Craniata</taxon>
        <taxon>Vertebrata</taxon>
        <taxon>Euteleostomi</taxon>
        <taxon>Actinopterygii</taxon>
        <taxon>Neopterygii</taxon>
        <taxon>Teleostei</taxon>
        <taxon>Protacanthopterygii</taxon>
        <taxon>Salmoniformes</taxon>
        <taxon>Salmonidae</taxon>
        <taxon>Salmoninae</taxon>
        <taxon>Salmo</taxon>
    </lineage>
</organism>
<dbReference type="InterPro" id="IPR045242">
    <property type="entry name" value="Syntaxin"/>
</dbReference>
<keyword evidence="17" id="KW-0472">Membrane</keyword>
<evidence type="ECO:0000256" key="11">
    <source>
        <dbReference type="ARBA" id="ARBA00022692"/>
    </source>
</evidence>
<dbReference type="CDD" id="cd18366">
    <property type="entry name" value="BTB_POZ_KCTD7"/>
    <property type="match status" value="1"/>
</dbReference>
<dbReference type="Bgee" id="ENSSSAG00000062833">
    <property type="expression patterns" value="Expressed in semen and 24 other cell types or tissues"/>
</dbReference>
<dbReference type="Gene3D" id="3.30.710.10">
    <property type="entry name" value="Potassium Channel Kv1.1, Chain A"/>
    <property type="match status" value="1"/>
</dbReference>
<keyword evidence="27" id="KW-1185">Reference proteome</keyword>
<keyword evidence="11" id="KW-0812">Transmembrane</keyword>
<dbReference type="GO" id="GO:0006886">
    <property type="term" value="P:intracellular protein transport"/>
    <property type="evidence" value="ECO:0007669"/>
    <property type="project" value="InterPro"/>
</dbReference>
<keyword evidence="8" id="KW-1017">Isopeptide bond</keyword>
<dbReference type="GO" id="GO:0043005">
    <property type="term" value="C:neuron projection"/>
    <property type="evidence" value="ECO:0007669"/>
    <property type="project" value="UniProtKB-KW"/>
</dbReference>
<dbReference type="GO" id="GO:0000149">
    <property type="term" value="F:SNARE binding"/>
    <property type="evidence" value="ECO:0007669"/>
    <property type="project" value="TreeGrafter"/>
</dbReference>
<dbReference type="InterPro" id="IPR010989">
    <property type="entry name" value="SNARE"/>
</dbReference>
<feature type="compositionally biased region" description="Acidic residues" evidence="25">
    <location>
        <begin position="10"/>
        <end position="22"/>
    </location>
</feature>
<dbReference type="InterPro" id="IPR006011">
    <property type="entry name" value="Syntaxin_N"/>
</dbReference>
<feature type="coiled-coil region" evidence="24">
    <location>
        <begin position="262"/>
        <end position="289"/>
    </location>
</feature>
<evidence type="ECO:0000256" key="12">
    <source>
        <dbReference type="ARBA" id="ARBA00022775"/>
    </source>
</evidence>
<evidence type="ECO:0000256" key="22">
    <source>
        <dbReference type="ARBA" id="ARBA00046172"/>
    </source>
</evidence>
<dbReference type="InterPro" id="IPR000210">
    <property type="entry name" value="BTB/POZ_dom"/>
</dbReference>
<gene>
    <name evidence="28" type="primary">LOC106603469</name>
</gene>
<proteinExistence type="inferred from homology"/>
<keyword evidence="18" id="KW-0968">Cytoplasmic vesicle</keyword>
<evidence type="ECO:0000313" key="27">
    <source>
        <dbReference type="Proteomes" id="UP001652741"/>
    </source>
</evidence>
<dbReference type="InterPro" id="IPR011333">
    <property type="entry name" value="SKP1/BTB/POZ_sf"/>
</dbReference>
<dbReference type="GO" id="GO:0005484">
    <property type="term" value="F:SNAP receptor activity"/>
    <property type="evidence" value="ECO:0007669"/>
    <property type="project" value="InterPro"/>
</dbReference>
<dbReference type="CDD" id="cd00179">
    <property type="entry name" value="SynN"/>
    <property type="match status" value="1"/>
</dbReference>
<evidence type="ECO:0000256" key="16">
    <source>
        <dbReference type="ARBA" id="ARBA00023054"/>
    </source>
</evidence>
<dbReference type="Gene3D" id="1.20.58.70">
    <property type="match status" value="1"/>
</dbReference>
<evidence type="ECO:0000256" key="24">
    <source>
        <dbReference type="SAM" id="Coils"/>
    </source>
</evidence>
<evidence type="ECO:0000256" key="19">
    <source>
        <dbReference type="ARBA" id="ARBA00034102"/>
    </source>
</evidence>
<keyword evidence="12" id="KW-0532">Neurotransmitter transport</keyword>
<protein>
    <recommendedName>
        <fullName evidence="20">BTB/POZ domain-containing protein KCTD7</fullName>
    </recommendedName>
    <alternativeName>
        <fullName evidence="21">Syntaxin-1A</fullName>
    </alternativeName>
</protein>
<dbReference type="KEGG" id="sasa:106603469"/>
<dbReference type="GO" id="GO:0030672">
    <property type="term" value="C:synaptic vesicle membrane"/>
    <property type="evidence" value="ECO:0007669"/>
    <property type="project" value="UniProtKB-SubCell"/>
</dbReference>
<dbReference type="Gene3D" id="1.20.5.110">
    <property type="match status" value="1"/>
</dbReference>
<dbReference type="Pfam" id="PF02214">
    <property type="entry name" value="BTB_2"/>
    <property type="match status" value="1"/>
</dbReference>
<dbReference type="GO" id="GO:0048278">
    <property type="term" value="P:vesicle docking"/>
    <property type="evidence" value="ECO:0007669"/>
    <property type="project" value="TreeGrafter"/>
</dbReference>
<evidence type="ECO:0000256" key="25">
    <source>
        <dbReference type="SAM" id="MobiDB-lite"/>
    </source>
</evidence>
<evidence type="ECO:0000256" key="6">
    <source>
        <dbReference type="ARBA" id="ARBA00022475"/>
    </source>
</evidence>
<dbReference type="GO" id="GO:0045145">
    <property type="term" value="F:single-stranded DNA 5'-3' DNA exonuclease activity"/>
    <property type="evidence" value="ECO:0007669"/>
    <property type="project" value="InterPro"/>
</dbReference>
<keyword evidence="6" id="KW-1003">Cell membrane</keyword>
<evidence type="ECO:0000256" key="15">
    <source>
        <dbReference type="ARBA" id="ARBA00023018"/>
    </source>
</evidence>
<name>A0A1S3RK62_SALSA</name>
<comment type="similarity">
    <text evidence="4 23">Belongs to the syntaxin family.</text>
</comment>
<evidence type="ECO:0000256" key="13">
    <source>
        <dbReference type="ARBA" id="ARBA00022843"/>
    </source>
</evidence>
<dbReference type="Pfam" id="PF00804">
    <property type="entry name" value="Syntaxin"/>
    <property type="match status" value="1"/>
</dbReference>
<feature type="domain" description="T-SNARE coiled-coil homology" evidence="26">
    <location>
        <begin position="417"/>
        <end position="479"/>
    </location>
</feature>
<keyword evidence="7" id="KW-0268">Exocytosis</keyword>
<dbReference type="InterPro" id="IPR003131">
    <property type="entry name" value="T1-type_BTB"/>
</dbReference>
<accession>A0A1S3RK62</accession>
<dbReference type="STRING" id="8030.ENSSSAP00000069718"/>
<evidence type="ECO:0000256" key="14">
    <source>
        <dbReference type="ARBA" id="ARBA00022989"/>
    </source>
</evidence>
<dbReference type="PaxDb" id="8030-ENSSSAP00000069718"/>
<evidence type="ECO:0000256" key="23">
    <source>
        <dbReference type="RuleBase" id="RU003858"/>
    </source>
</evidence>
<dbReference type="GO" id="GO:0006887">
    <property type="term" value="P:exocytosis"/>
    <property type="evidence" value="ECO:0007669"/>
    <property type="project" value="UniProtKB-KW"/>
</dbReference>
<keyword evidence="5" id="KW-0813">Transport</keyword>
<evidence type="ECO:0000256" key="7">
    <source>
        <dbReference type="ARBA" id="ARBA00022483"/>
    </source>
</evidence>
<evidence type="ECO:0000256" key="20">
    <source>
        <dbReference type="ARBA" id="ARBA00040260"/>
    </source>
</evidence>
<dbReference type="PANTHER" id="PTHR19957">
    <property type="entry name" value="SYNTAXIN"/>
    <property type="match status" value="1"/>
</dbReference>
<dbReference type="PROSITE" id="PS00914">
    <property type="entry name" value="SYNTAXIN"/>
    <property type="match status" value="1"/>
</dbReference>
<feature type="region of interest" description="Disordered" evidence="25">
    <location>
        <begin position="219"/>
        <end position="242"/>
    </location>
</feature>
<evidence type="ECO:0000256" key="10">
    <source>
        <dbReference type="ARBA" id="ARBA00022599"/>
    </source>
</evidence>
<keyword evidence="14" id="KW-1133">Transmembrane helix</keyword>
<evidence type="ECO:0000313" key="28">
    <source>
        <dbReference type="RefSeq" id="XP_014052665.2"/>
    </source>
</evidence>
<evidence type="ECO:0000256" key="1">
    <source>
        <dbReference type="ARBA" id="ARBA00004143"/>
    </source>
</evidence>
<dbReference type="Pfam" id="PF25611">
    <property type="entry name" value="KCTD_C"/>
    <property type="match status" value="1"/>
</dbReference>
<dbReference type="GeneID" id="106603469"/>